<keyword evidence="2" id="KW-0812">Transmembrane</keyword>
<keyword evidence="2" id="KW-0472">Membrane</keyword>
<evidence type="ECO:0000313" key="4">
    <source>
        <dbReference type="Proteomes" id="UP000054007"/>
    </source>
</evidence>
<organism evidence="3 4">
    <name type="scientific">Cylindrobasidium torrendii FP15055 ss-10</name>
    <dbReference type="NCBI Taxonomy" id="1314674"/>
    <lineage>
        <taxon>Eukaryota</taxon>
        <taxon>Fungi</taxon>
        <taxon>Dikarya</taxon>
        <taxon>Basidiomycota</taxon>
        <taxon>Agaricomycotina</taxon>
        <taxon>Agaricomycetes</taxon>
        <taxon>Agaricomycetidae</taxon>
        <taxon>Agaricales</taxon>
        <taxon>Marasmiineae</taxon>
        <taxon>Physalacriaceae</taxon>
        <taxon>Cylindrobasidium</taxon>
    </lineage>
</organism>
<proteinExistence type="predicted"/>
<dbReference type="EMBL" id="KN880475">
    <property type="protein sequence ID" value="KIY70005.1"/>
    <property type="molecule type" value="Genomic_DNA"/>
</dbReference>
<dbReference type="Proteomes" id="UP000054007">
    <property type="component" value="Unassembled WGS sequence"/>
</dbReference>
<evidence type="ECO:0000313" key="3">
    <source>
        <dbReference type="EMBL" id="KIY70005.1"/>
    </source>
</evidence>
<sequence length="395" mass="43555">MDDLHDTADILAQIVTSTPKPVFLLAILTVLVISFALHSSYAPKKGTYTFASIANLAVQSVMPSGASTSESVEIFSAVTPASRDPDADEDIESNGPITPIPESNHPHIEIAQVRTSSEDDRETLEWERRAEAELEYRCDRTGRVPRPDWLGPEPYNITPDNMPDMSYYPQPPRAFRRPASPPSVVVGNLNRPGRGAYRGSGRPKTRALPSPLASPSTSNFATNEEKQVDGEHRSSKPSADTASLERPSGSDHTSLLFNTGNLASFADNPHESKQEPSSTDSDPLECETVSFGHNKGLYEDRQKQEKRKRDAEIALRVEQRRRERKAQEAEARKTDTSVRMASMQMIPSTSYKDDPMLADIESTPALWETVDFDQLNKEVLANLGPTTTYLPSAGC</sequence>
<dbReference type="AlphaFoldDB" id="A0A0D7BIE3"/>
<feature type="transmembrane region" description="Helical" evidence="2">
    <location>
        <begin position="22"/>
        <end position="42"/>
    </location>
</feature>
<feature type="compositionally biased region" description="Basic and acidic residues" evidence="1">
    <location>
        <begin position="296"/>
        <end position="309"/>
    </location>
</feature>
<feature type="compositionally biased region" description="Basic and acidic residues" evidence="1">
    <location>
        <begin position="223"/>
        <end position="234"/>
    </location>
</feature>
<feature type="compositionally biased region" description="Low complexity" evidence="1">
    <location>
        <begin position="207"/>
        <end position="216"/>
    </location>
</feature>
<evidence type="ECO:0000256" key="1">
    <source>
        <dbReference type="SAM" id="MobiDB-lite"/>
    </source>
</evidence>
<reference evidence="3 4" key="1">
    <citation type="journal article" date="2015" name="Fungal Genet. Biol.">
        <title>Evolution of novel wood decay mechanisms in Agaricales revealed by the genome sequences of Fistulina hepatica and Cylindrobasidium torrendii.</title>
        <authorList>
            <person name="Floudas D."/>
            <person name="Held B.W."/>
            <person name="Riley R."/>
            <person name="Nagy L.G."/>
            <person name="Koehler G."/>
            <person name="Ransdell A.S."/>
            <person name="Younus H."/>
            <person name="Chow J."/>
            <person name="Chiniquy J."/>
            <person name="Lipzen A."/>
            <person name="Tritt A."/>
            <person name="Sun H."/>
            <person name="Haridas S."/>
            <person name="LaButti K."/>
            <person name="Ohm R.A."/>
            <person name="Kues U."/>
            <person name="Blanchette R.A."/>
            <person name="Grigoriev I.V."/>
            <person name="Minto R.E."/>
            <person name="Hibbett D.S."/>
        </authorList>
    </citation>
    <scope>NUCLEOTIDE SEQUENCE [LARGE SCALE GENOMIC DNA]</scope>
    <source>
        <strain evidence="3 4">FP15055 ss-10</strain>
    </source>
</reference>
<feature type="region of interest" description="Disordered" evidence="1">
    <location>
        <begin position="142"/>
        <end position="309"/>
    </location>
</feature>
<keyword evidence="4" id="KW-1185">Reference proteome</keyword>
<accession>A0A0D7BIE3</accession>
<gene>
    <name evidence="3" type="ORF">CYLTODRAFT_488483</name>
</gene>
<name>A0A0D7BIE3_9AGAR</name>
<protein>
    <submittedName>
        <fullName evidence="3">Uncharacterized protein</fullName>
    </submittedName>
</protein>
<keyword evidence="2" id="KW-1133">Transmembrane helix</keyword>
<evidence type="ECO:0000256" key="2">
    <source>
        <dbReference type="SAM" id="Phobius"/>
    </source>
</evidence>
<feature type="compositionally biased region" description="Polar residues" evidence="1">
    <location>
        <begin position="250"/>
        <end position="262"/>
    </location>
</feature>